<name>A0ABV5KCH6_9ACTN</name>
<dbReference type="InterPro" id="IPR029058">
    <property type="entry name" value="AB_hydrolase_fold"/>
</dbReference>
<feature type="domain" description="GPI inositol-deacylase PGAP1-like alpha/beta" evidence="1">
    <location>
        <begin position="302"/>
        <end position="403"/>
    </location>
</feature>
<reference evidence="2 3" key="1">
    <citation type="submission" date="2024-09" db="EMBL/GenBank/DDBJ databases">
        <authorList>
            <person name="Sun Q."/>
            <person name="Mori K."/>
        </authorList>
    </citation>
    <scope>NUCLEOTIDE SEQUENCE [LARGE SCALE GENOMIC DNA]</scope>
    <source>
        <strain evidence="2 3">JCM 9626</strain>
    </source>
</reference>
<protein>
    <recommendedName>
        <fullName evidence="1">GPI inositol-deacylase PGAP1-like alpha/beta domain-containing protein</fullName>
    </recommendedName>
</protein>
<dbReference type="Pfam" id="PF07819">
    <property type="entry name" value="PGAP1"/>
    <property type="match status" value="1"/>
</dbReference>
<dbReference type="InterPro" id="IPR012908">
    <property type="entry name" value="PGAP1-ab_dom-like"/>
</dbReference>
<comment type="caution">
    <text evidence="2">The sequence shown here is derived from an EMBL/GenBank/DDBJ whole genome shotgun (WGS) entry which is preliminary data.</text>
</comment>
<dbReference type="RefSeq" id="WP_140009542.1">
    <property type="nucleotide sequence ID" value="NZ_JBHMDG010000018.1"/>
</dbReference>
<dbReference type="EMBL" id="JBHMDG010000018">
    <property type="protein sequence ID" value="MFB9314346.1"/>
    <property type="molecule type" value="Genomic_DNA"/>
</dbReference>
<keyword evidence="3" id="KW-1185">Reference proteome</keyword>
<accession>A0ABV5KCH6</accession>
<dbReference type="Gene3D" id="3.40.50.1820">
    <property type="entry name" value="alpha/beta hydrolase"/>
    <property type="match status" value="1"/>
</dbReference>
<dbReference type="Proteomes" id="UP001589750">
    <property type="component" value="Unassembled WGS sequence"/>
</dbReference>
<organism evidence="2 3">
    <name type="scientific">Nocardioides plantarum</name>
    <dbReference type="NCBI Taxonomy" id="29299"/>
    <lineage>
        <taxon>Bacteria</taxon>
        <taxon>Bacillati</taxon>
        <taxon>Actinomycetota</taxon>
        <taxon>Actinomycetes</taxon>
        <taxon>Propionibacteriales</taxon>
        <taxon>Nocardioidaceae</taxon>
        <taxon>Nocardioides</taxon>
    </lineage>
</organism>
<dbReference type="Gene3D" id="1.10.287.1060">
    <property type="entry name" value="ESAT-6-like"/>
    <property type="match status" value="1"/>
</dbReference>
<evidence type="ECO:0000259" key="1">
    <source>
        <dbReference type="Pfam" id="PF07819"/>
    </source>
</evidence>
<evidence type="ECO:0000313" key="3">
    <source>
        <dbReference type="Proteomes" id="UP001589750"/>
    </source>
</evidence>
<evidence type="ECO:0000313" key="2">
    <source>
        <dbReference type="EMBL" id="MFB9314346.1"/>
    </source>
</evidence>
<sequence length="451" mass="45965">MTTLGMDTEAGLAASGELDAGSQKIAELATRLDSALHGFDWTGTDADRTLDAWRQTGKPSLDTTVTQLASMALLIRQEAQAQDTASGEGATSAGGGGAVGSAQPQGFLGKVGQFLTDRISAAYDGIKRTLGHEVGLLGKVVDVLTGREDHSVSEIAASALLTVGSAAGTVANIVTGKDQHWFGEGTGVAGTPSVVADKAGGLYSPALARPTDLGSLMQGVTDSYQVGKNPDAEGGDVRITRVDNGNGPAYVVSIPGTENWSPTAGAEPRDLSANLALVAGDPTAAAQSVRAAMDAAGIPPGSPVMLVGHSQGGIIAAQLASDPAFVQQYGVTNILTYGAPIDHMQLAPGVEALQVQHRFDVVPRLDLGGVDLHGVNPNSHVTGVTLPSPGGVFGVVANHDHTAYINSVREAMASDGESGRILRDYQSTLAPFLVTPTGSATAIDVPVTRRP</sequence>
<dbReference type="SUPFAM" id="SSF53474">
    <property type="entry name" value="alpha/beta-Hydrolases"/>
    <property type="match status" value="1"/>
</dbReference>
<proteinExistence type="predicted"/>
<gene>
    <name evidence="2" type="ORF">ACFFRI_14920</name>
</gene>